<feature type="domain" description="BIG2" evidence="2">
    <location>
        <begin position="232"/>
        <end position="310"/>
    </location>
</feature>
<dbReference type="PANTHER" id="PTHR36453">
    <property type="entry name" value="SECRETED PROTEIN-RELATED"/>
    <property type="match status" value="1"/>
</dbReference>
<dbReference type="InterPro" id="IPR003343">
    <property type="entry name" value="Big_2"/>
</dbReference>
<feature type="domain" description="BIG2" evidence="2">
    <location>
        <begin position="606"/>
        <end position="683"/>
    </location>
</feature>
<evidence type="ECO:0000259" key="2">
    <source>
        <dbReference type="SMART" id="SM00635"/>
    </source>
</evidence>
<dbReference type="InterPro" id="IPR013320">
    <property type="entry name" value="ConA-like_dom_sf"/>
</dbReference>
<gene>
    <name evidence="3" type="ORF">GC096_12375</name>
</gene>
<evidence type="ECO:0000313" key="4">
    <source>
        <dbReference type="Proteomes" id="UP000653578"/>
    </source>
</evidence>
<dbReference type="InterPro" id="IPR011050">
    <property type="entry name" value="Pectin_lyase_fold/virulence"/>
</dbReference>
<dbReference type="InterPro" id="IPR012334">
    <property type="entry name" value="Pectin_lyas_fold"/>
</dbReference>
<evidence type="ECO:0000256" key="1">
    <source>
        <dbReference type="SAM" id="SignalP"/>
    </source>
</evidence>
<dbReference type="InterPro" id="IPR008964">
    <property type="entry name" value="Invasin/intimin_cell_adhesion"/>
</dbReference>
<feature type="domain" description="BIG2" evidence="2">
    <location>
        <begin position="1372"/>
        <end position="1452"/>
    </location>
</feature>
<dbReference type="PANTHER" id="PTHR36453:SF1">
    <property type="entry name" value="RIGHT HANDED BETA HELIX DOMAIN-CONTAINING PROTEIN"/>
    <property type="match status" value="1"/>
</dbReference>
<name>A0ABX1X910_9BACL</name>
<evidence type="ECO:0000313" key="3">
    <source>
        <dbReference type="EMBL" id="NOU64824.1"/>
    </source>
</evidence>
<dbReference type="SUPFAM" id="SSF49373">
    <property type="entry name" value="Invasin/intimin cell-adhesion fragments"/>
    <property type="match status" value="5"/>
</dbReference>
<proteinExistence type="predicted"/>
<dbReference type="Gene3D" id="2.60.120.200">
    <property type="match status" value="1"/>
</dbReference>
<dbReference type="EMBL" id="WHNY01000040">
    <property type="protein sequence ID" value="NOU64824.1"/>
    <property type="molecule type" value="Genomic_DNA"/>
</dbReference>
<feature type="signal peptide" evidence="1">
    <location>
        <begin position="1"/>
        <end position="34"/>
    </location>
</feature>
<reference evidence="3 4" key="1">
    <citation type="submission" date="2019-10" db="EMBL/GenBank/DDBJ databases">
        <title>Description of Paenibacillus humi sp. nov.</title>
        <authorList>
            <person name="Carlier A."/>
            <person name="Qi S."/>
        </authorList>
    </citation>
    <scope>NUCLEOTIDE SEQUENCE [LARGE SCALE GENOMIC DNA]</scope>
    <source>
        <strain evidence="3 4">LMG 31461</strain>
    </source>
</reference>
<protein>
    <submittedName>
        <fullName evidence="3">DUF1565 domain-containing protein</fullName>
    </submittedName>
</protein>
<dbReference type="Proteomes" id="UP000653578">
    <property type="component" value="Unassembled WGS sequence"/>
</dbReference>
<keyword evidence="1" id="KW-0732">Signal</keyword>
<dbReference type="Gene3D" id="2.160.20.10">
    <property type="entry name" value="Single-stranded right-handed beta-helix, Pectin lyase-like"/>
    <property type="match status" value="1"/>
</dbReference>
<dbReference type="Gene3D" id="2.60.40.1080">
    <property type="match status" value="6"/>
</dbReference>
<accession>A0ABX1X910</accession>
<dbReference type="SMART" id="SM00710">
    <property type="entry name" value="PbH1"/>
    <property type="match status" value="4"/>
</dbReference>
<feature type="chain" id="PRO_5045854209" evidence="1">
    <location>
        <begin position="35"/>
        <end position="1754"/>
    </location>
</feature>
<dbReference type="SUPFAM" id="SSF49899">
    <property type="entry name" value="Concanavalin A-like lectins/glucanases"/>
    <property type="match status" value="1"/>
</dbReference>
<dbReference type="InterPro" id="IPR006626">
    <property type="entry name" value="PbH1"/>
</dbReference>
<organism evidence="3 4">
    <name type="scientific">Paenibacillus plantarum</name>
    <dbReference type="NCBI Taxonomy" id="2654975"/>
    <lineage>
        <taxon>Bacteria</taxon>
        <taxon>Bacillati</taxon>
        <taxon>Bacillota</taxon>
        <taxon>Bacilli</taxon>
        <taxon>Bacillales</taxon>
        <taxon>Paenibacillaceae</taxon>
        <taxon>Paenibacillus</taxon>
    </lineage>
</organism>
<keyword evidence="4" id="KW-1185">Reference proteome</keyword>
<dbReference type="Pfam" id="PF21231">
    <property type="entry name" value="GH141_M"/>
    <property type="match status" value="1"/>
</dbReference>
<dbReference type="SMART" id="SM00635">
    <property type="entry name" value="BID_2"/>
    <property type="match status" value="5"/>
</dbReference>
<dbReference type="Pfam" id="PF02368">
    <property type="entry name" value="Big_2"/>
    <property type="match status" value="3"/>
</dbReference>
<feature type="domain" description="BIG2" evidence="2">
    <location>
        <begin position="522"/>
        <end position="599"/>
    </location>
</feature>
<dbReference type="RefSeq" id="WP_171630540.1">
    <property type="nucleotide sequence ID" value="NZ_WHNY01000040.1"/>
</dbReference>
<dbReference type="InterPro" id="IPR048482">
    <property type="entry name" value="GH141_ins"/>
</dbReference>
<feature type="domain" description="BIG2" evidence="2">
    <location>
        <begin position="1284"/>
        <end position="1362"/>
    </location>
</feature>
<dbReference type="SUPFAM" id="SSF51126">
    <property type="entry name" value="Pectin lyase-like"/>
    <property type="match status" value="1"/>
</dbReference>
<dbReference type="Pfam" id="PF07602">
    <property type="entry name" value="DUF1565"/>
    <property type="match status" value="1"/>
</dbReference>
<dbReference type="InterPro" id="IPR011459">
    <property type="entry name" value="DUF1565"/>
</dbReference>
<sequence>MRRVILKSRFVCAFLVFALLAGLCLPAAVPSVMASSDDVLFENFDTSTLGVKPANWTGNPPAADVSAPVPYIAKASVENLADYSTPLLKFEKNGKSTGNLLIERAFVNTNSQSVFTYKVRAEQTTGAVYLPTPKSGNVMAKFAMNGGNFQYMKKGASTWTTIQPYSSATWYEVKLLLNSDVDTFDLFINNEKRLTNEPMMESGAVTSFYLGLYKDTIGTAYFDDFHIYPFIPVQSIAVTQAVYEVNVGAIQPLNVIFTPPTATNQTLIWSSSDTAIATVTQTGVVTGVAPGTAILSAKAVGNISDATVVVNVSAVTPVGGEVGDLLSVSFDGETTGTKPTGWKVPAPSAAVSPAPVPYILAATIGEIANYPGKLLKIEKNGKSTASYSIDKTITGASSKVTMTYKFRAEQSDAVIYLPSLKGADTGGTALKFAIYTGQFSYMKQGATAWTSIQPLTSGEWYQVKLMMDTDAAIFDFYINGNQKLSREPYDIGGVPSVMYLGIYKDSIGTAFFDDFQMYSYHAAVSASISPDDIHLVKDDSLQLPLTFTPANATIQSAVWSSSEPTVASVDNNGVVQGLQPGTTLISAQPYENIPQVTVTVHVYEVPITGISVAAVPGDVPVGSRLFLDATLTPPDTTEQQIIWGTTNAAIATVDTYGELTAIGAGTTSIYATNKEGTIQGQTIVTVVNRSVAHELYISPDGNDTNPGTLQSPFKTITKAQTTARALNASMQGDINIYLRGGTYTLSDTLRFDESDSGSNGYFVTYHNYPGEHPVISGGQVITGWNEFDSERHVFRAFVGTEFQTRQLYINGVRAIRARSAGGLINAKKTATGYTSDDTFLANYHRISDLEMVFNDLWSNSRVKVESVNVSGSKAQITMKDPGWTASSVRGLSSITVPVYYENAFELLDEAGEWYFDSSDGYLYYKPRAWEDLTTAEAIAPILEQLVAVIGQSVDQPVRNLQFEGLQFMYTTWMRPSTDKGHSDAQNNYLRYAGTSDELPDAAIEVELANTVNFIGNDFAKLGITGLILQNGVQNSLIEGNRFYDISGSAISVGQPSSKDRLYYNPTDHGMVMKNDDILNNLIYDIGVDFKSASAISAGFPLDMDISHNEIYNIPYSGTHIGYGWDKDFDPITKNIKIQDNMIYDLMGKGIRDGGAIYSLGTNGANPQDKNIVSGNYIRNQMDDSAALYADQSSAYWRYENNVIDLKESNPWHGSKRWAQAWTNLIHDLDFVNNYTTESYYVNNGINNTFEGTTVVPDANWPAGAKAIIAQAGIEPAYQDIQAGIVSRWSTEHLSLNVGSTSTVSVNAQNGKDQQLSLEGSQLYYETKNPNIATVDAQGHVTGISSGSTQVVIYIVNGTVMRELEADIYVGDVLTDIRLTDTTGNILHVEQGTTTELHAYGNTSFGNRTELDHVSFTSLTPEVATVSSDGTLTTLQAGSAILLLKGDFLGQQREGYYHVRVWNHTTTDNYKLRKEINDIEGWYVYPTALNNVSSDTDSITITTPNSGHAVYQGRTFMNEFIDFNLKINATTSWYALLFGKQSNTLGYSHGDEDNYLMVVSESGIELQRYNKGQRTVIYGTIANYTSLAGPAIPNTTILPFNQERHLQLGTFNEENGVRIILKVDGAEVFNYLDTAPEAIRKPGYLGLISRNGSMTFSKTDDSAQPIVGLIMSGVADMVVGETTIATVKAMDDTGELIEPITGVTFESDQPEVAGVGTDGTVEAIGQGTVRITASYAGSTVTIELVVRAGDDPTES</sequence>
<comment type="caution">
    <text evidence="3">The sequence shown here is derived from an EMBL/GenBank/DDBJ whole genome shotgun (WGS) entry which is preliminary data.</text>
</comment>